<keyword evidence="12" id="KW-1185">Reference proteome</keyword>
<protein>
    <recommendedName>
        <fullName evidence="13">COBW domain-containing protein 1</fullName>
    </recommendedName>
</protein>
<feature type="region of interest" description="Disordered" evidence="8">
    <location>
        <begin position="173"/>
        <end position="195"/>
    </location>
</feature>
<dbReference type="InterPro" id="IPR011629">
    <property type="entry name" value="CobW-like_C"/>
</dbReference>
<dbReference type="CDD" id="cd03112">
    <property type="entry name" value="CobW-like"/>
    <property type="match status" value="1"/>
</dbReference>
<keyword evidence="3" id="KW-0862">Zinc</keyword>
<accession>A0ABR3P751</accession>
<name>A0ABR3P751_9PEZI</name>
<dbReference type="Proteomes" id="UP001562354">
    <property type="component" value="Unassembled WGS sequence"/>
</dbReference>
<comment type="similarity">
    <text evidence="6">Belongs to the SIMIBI class G3E GTPase family. ZNG1 subfamily.</text>
</comment>
<dbReference type="Pfam" id="PF07683">
    <property type="entry name" value="CobW_C"/>
    <property type="match status" value="1"/>
</dbReference>
<comment type="catalytic activity">
    <reaction evidence="7">
        <text>GTP + H2O = GDP + phosphate + H(+)</text>
        <dbReference type="Rhea" id="RHEA:19669"/>
        <dbReference type="ChEBI" id="CHEBI:15377"/>
        <dbReference type="ChEBI" id="CHEBI:15378"/>
        <dbReference type="ChEBI" id="CHEBI:37565"/>
        <dbReference type="ChEBI" id="CHEBI:43474"/>
        <dbReference type="ChEBI" id="CHEBI:58189"/>
    </reaction>
    <physiologicalReaction direction="left-to-right" evidence="7">
        <dbReference type="Rhea" id="RHEA:19670"/>
    </physiologicalReaction>
</comment>
<dbReference type="Gene3D" id="3.40.50.300">
    <property type="entry name" value="P-loop containing nucleotide triphosphate hydrolases"/>
    <property type="match status" value="1"/>
</dbReference>
<keyword evidence="2" id="KW-0378">Hydrolase</keyword>
<keyword evidence="4" id="KW-0342">GTP-binding</keyword>
<keyword evidence="1" id="KW-0547">Nucleotide-binding</keyword>
<feature type="domain" description="CobW C-terminal" evidence="10">
    <location>
        <begin position="331"/>
        <end position="396"/>
    </location>
</feature>
<dbReference type="SUPFAM" id="SSF90002">
    <property type="entry name" value="Hypothetical protein YjiA, C-terminal domain"/>
    <property type="match status" value="1"/>
</dbReference>
<dbReference type="PANTHER" id="PTHR13748:SF31">
    <property type="entry name" value="ZINC-REGULATED GTPASE METALLOPROTEIN ACTIVATOR 1A-RELATED"/>
    <property type="match status" value="1"/>
</dbReference>
<evidence type="ECO:0008006" key="13">
    <source>
        <dbReference type="Google" id="ProtNLM"/>
    </source>
</evidence>
<reference evidence="11 12" key="1">
    <citation type="submission" date="2024-07" db="EMBL/GenBank/DDBJ databases">
        <title>Draft sequence of the Neodothiora populina.</title>
        <authorList>
            <person name="Drown D.D."/>
            <person name="Schuette U.S."/>
            <person name="Buechlein A.B."/>
            <person name="Rusch D.R."/>
            <person name="Winton L.W."/>
            <person name="Adams G.A."/>
        </authorList>
    </citation>
    <scope>NUCLEOTIDE SEQUENCE [LARGE SCALE GENOMIC DNA]</scope>
    <source>
        <strain evidence="11 12">CPC 39397</strain>
    </source>
</reference>
<evidence type="ECO:0000256" key="3">
    <source>
        <dbReference type="ARBA" id="ARBA00022833"/>
    </source>
</evidence>
<dbReference type="SUPFAM" id="SSF52540">
    <property type="entry name" value="P-loop containing nucleoside triphosphate hydrolases"/>
    <property type="match status" value="1"/>
</dbReference>
<feature type="compositionally biased region" description="Basic and acidic residues" evidence="8">
    <location>
        <begin position="186"/>
        <end position="195"/>
    </location>
</feature>
<evidence type="ECO:0000256" key="1">
    <source>
        <dbReference type="ARBA" id="ARBA00022741"/>
    </source>
</evidence>
<sequence>MDIDDEPPMLVEAGEQTDAPENLSADVKDVSLTKVPITIITGYLGAGKTTLMNYILNERHGKKIAVILNEFGDSADIEKSLTVSKEGEQVEEWLELANGCLCCTVKDTGVVAIESLMERSGAFDYILLETTGLADPGNLAPLFWIDEGLGSSIYLDGIVTLVDARNIIRSLSDSDATTGQGSTPPEKSEQTHEHAGPHLSVAHLQISHADVIVINKADLVSETELEQVKARIRSINMLAKIHVTEHSKVPALEGVLLDLHAYDRVDVDALEFASKGHSHLDPSISTTTLSLPPLSDSEMEKLDEWLRSLLWARLWIDHPDNATQEVASTPSLRPEIHRTKGRLITRAGSVKMLQGVREIFEFIDSELSEGEEVKESKIVLIGRNLDKDALQESLTQSVLGRCTLDKMKNATRII</sequence>
<dbReference type="Gene3D" id="3.30.1220.10">
    <property type="entry name" value="CobW-like, C-terminal domain"/>
    <property type="match status" value="1"/>
</dbReference>
<dbReference type="PANTHER" id="PTHR13748">
    <property type="entry name" value="COBW-RELATED"/>
    <property type="match status" value="1"/>
</dbReference>
<evidence type="ECO:0000256" key="4">
    <source>
        <dbReference type="ARBA" id="ARBA00023134"/>
    </source>
</evidence>
<evidence type="ECO:0000256" key="8">
    <source>
        <dbReference type="SAM" id="MobiDB-lite"/>
    </source>
</evidence>
<evidence type="ECO:0000313" key="11">
    <source>
        <dbReference type="EMBL" id="KAL1301998.1"/>
    </source>
</evidence>
<keyword evidence="5" id="KW-0143">Chaperone</keyword>
<gene>
    <name evidence="11" type="ORF">AAFC00_002451</name>
</gene>
<dbReference type="InterPro" id="IPR003495">
    <property type="entry name" value="CobW/HypB/UreG_nucleotide-bd"/>
</dbReference>
<evidence type="ECO:0000259" key="10">
    <source>
        <dbReference type="Pfam" id="PF07683"/>
    </source>
</evidence>
<comment type="caution">
    <text evidence="11">The sequence shown here is derived from an EMBL/GenBank/DDBJ whole genome shotgun (WGS) entry which is preliminary data.</text>
</comment>
<evidence type="ECO:0000256" key="7">
    <source>
        <dbReference type="ARBA" id="ARBA00049117"/>
    </source>
</evidence>
<evidence type="ECO:0000256" key="2">
    <source>
        <dbReference type="ARBA" id="ARBA00022801"/>
    </source>
</evidence>
<evidence type="ECO:0000259" key="9">
    <source>
        <dbReference type="Pfam" id="PF02492"/>
    </source>
</evidence>
<dbReference type="InterPro" id="IPR051316">
    <property type="entry name" value="Zinc-reg_GTPase_activator"/>
</dbReference>
<dbReference type="InterPro" id="IPR027417">
    <property type="entry name" value="P-loop_NTPase"/>
</dbReference>
<evidence type="ECO:0000256" key="6">
    <source>
        <dbReference type="ARBA" id="ARBA00034320"/>
    </source>
</evidence>
<organism evidence="11 12">
    <name type="scientific">Neodothiora populina</name>
    <dbReference type="NCBI Taxonomy" id="2781224"/>
    <lineage>
        <taxon>Eukaryota</taxon>
        <taxon>Fungi</taxon>
        <taxon>Dikarya</taxon>
        <taxon>Ascomycota</taxon>
        <taxon>Pezizomycotina</taxon>
        <taxon>Dothideomycetes</taxon>
        <taxon>Dothideomycetidae</taxon>
        <taxon>Dothideales</taxon>
        <taxon>Dothioraceae</taxon>
        <taxon>Neodothiora</taxon>
    </lineage>
</organism>
<dbReference type="RefSeq" id="XP_069198274.1">
    <property type="nucleotide sequence ID" value="XM_069341764.1"/>
</dbReference>
<feature type="domain" description="CobW/HypB/UreG nucleotide-binding" evidence="9">
    <location>
        <begin position="36"/>
        <end position="241"/>
    </location>
</feature>
<feature type="compositionally biased region" description="Polar residues" evidence="8">
    <location>
        <begin position="173"/>
        <end position="185"/>
    </location>
</feature>
<evidence type="ECO:0000256" key="5">
    <source>
        <dbReference type="ARBA" id="ARBA00023186"/>
    </source>
</evidence>
<dbReference type="InterPro" id="IPR036627">
    <property type="entry name" value="CobW-likC_sf"/>
</dbReference>
<dbReference type="GeneID" id="95976153"/>
<dbReference type="Pfam" id="PF02492">
    <property type="entry name" value="cobW"/>
    <property type="match status" value="1"/>
</dbReference>
<proteinExistence type="inferred from homology"/>
<dbReference type="EMBL" id="JBFMKM010000012">
    <property type="protein sequence ID" value="KAL1301998.1"/>
    <property type="molecule type" value="Genomic_DNA"/>
</dbReference>
<evidence type="ECO:0000313" key="12">
    <source>
        <dbReference type="Proteomes" id="UP001562354"/>
    </source>
</evidence>